<keyword evidence="4" id="KW-1185">Reference proteome</keyword>
<dbReference type="InterPro" id="IPR013149">
    <property type="entry name" value="ADH-like_C"/>
</dbReference>
<evidence type="ECO:0000256" key="1">
    <source>
        <dbReference type="ARBA" id="ARBA00023002"/>
    </source>
</evidence>
<organism evidence="3 4">
    <name type="scientific">Dietzia natronolimnaea</name>
    <dbReference type="NCBI Taxonomy" id="161920"/>
    <lineage>
        <taxon>Bacteria</taxon>
        <taxon>Bacillati</taxon>
        <taxon>Actinomycetota</taxon>
        <taxon>Actinomycetes</taxon>
        <taxon>Mycobacteriales</taxon>
        <taxon>Dietziaceae</taxon>
        <taxon>Dietzia</taxon>
    </lineage>
</organism>
<dbReference type="FunFam" id="3.40.50.720:FF:000121">
    <property type="entry name" value="Prostaglandin reductase 2"/>
    <property type="match status" value="1"/>
</dbReference>
<dbReference type="InterPro" id="IPR041694">
    <property type="entry name" value="ADH_N_2"/>
</dbReference>
<sequence length="338" mass="36448">MTTSTQIQLVSRPRGWPTHDDFRTVVVDLPAIAEGEVRVANEYLSVDPYMRGRMNEGRSYIPPFELNETMTGGAVGRVVESRSDAHPVGAVVMHDLGWRDVAQGDGRQFRVVQEIEGVPVSAYLGILGTTGLTAYVGLLHIGRFQKGESVFVSGAAGSVGSAVGQIARLMGASKVVGSAGSAEKVDKATSSYGFDSAINYKDGPVRTLLREHFGRENGEGIDVYFDNVGGDHLEAALDLMNDDGRLALCGAISSYNATERSPGPDNMWHAITRGLTLQGFTVNKYMHLFKEFAEKVGPWVASGEVVFDETVVEDIDNSVDAFLDLMRGANVGKMLVKI</sequence>
<dbReference type="GO" id="GO:0016628">
    <property type="term" value="F:oxidoreductase activity, acting on the CH-CH group of donors, NAD or NADP as acceptor"/>
    <property type="evidence" value="ECO:0007669"/>
    <property type="project" value="InterPro"/>
</dbReference>
<keyword evidence="1" id="KW-0560">Oxidoreductase</keyword>
<dbReference type="PANTHER" id="PTHR43205:SF7">
    <property type="entry name" value="PROSTAGLANDIN REDUCTASE 1"/>
    <property type="match status" value="1"/>
</dbReference>
<accession>A0A2A2WTY4</accession>
<evidence type="ECO:0000313" key="4">
    <source>
        <dbReference type="Proteomes" id="UP000218810"/>
    </source>
</evidence>
<dbReference type="Proteomes" id="UP000218810">
    <property type="component" value="Unassembled WGS sequence"/>
</dbReference>
<dbReference type="InterPro" id="IPR045010">
    <property type="entry name" value="MDR_fam"/>
</dbReference>
<dbReference type="InterPro" id="IPR036291">
    <property type="entry name" value="NAD(P)-bd_dom_sf"/>
</dbReference>
<gene>
    <name evidence="3" type="ORF">CEY15_02230</name>
</gene>
<dbReference type="Gene3D" id="3.40.50.720">
    <property type="entry name" value="NAD(P)-binding Rossmann-like Domain"/>
    <property type="match status" value="1"/>
</dbReference>
<dbReference type="RefSeq" id="WP_095717097.1">
    <property type="nucleotide sequence ID" value="NZ_NTGA01000004.1"/>
</dbReference>
<dbReference type="SMART" id="SM00829">
    <property type="entry name" value="PKS_ER"/>
    <property type="match status" value="1"/>
</dbReference>
<dbReference type="SUPFAM" id="SSF50129">
    <property type="entry name" value="GroES-like"/>
    <property type="match status" value="1"/>
</dbReference>
<dbReference type="CDD" id="cd05288">
    <property type="entry name" value="PGDH"/>
    <property type="match status" value="1"/>
</dbReference>
<reference evidence="4" key="1">
    <citation type="submission" date="2017-09" db="EMBL/GenBank/DDBJ databases">
        <authorList>
            <person name="Zhang Y."/>
            <person name="Huang X."/>
            <person name="Liu J."/>
            <person name="Lu L."/>
            <person name="Peng K."/>
        </authorList>
    </citation>
    <scope>NUCLEOTIDE SEQUENCE [LARGE SCALE GENOMIC DNA]</scope>
    <source>
        <strain evidence="4">S-XJ-1</strain>
    </source>
</reference>
<comment type="caution">
    <text evidence="3">The sequence shown here is derived from an EMBL/GenBank/DDBJ whole genome shotgun (WGS) entry which is preliminary data.</text>
</comment>
<dbReference type="PANTHER" id="PTHR43205">
    <property type="entry name" value="PROSTAGLANDIN REDUCTASE"/>
    <property type="match status" value="1"/>
</dbReference>
<evidence type="ECO:0000313" key="3">
    <source>
        <dbReference type="EMBL" id="PAY24636.1"/>
    </source>
</evidence>
<protein>
    <submittedName>
        <fullName evidence="3">NADP-dependent oxidoreductase</fullName>
    </submittedName>
</protein>
<evidence type="ECO:0000259" key="2">
    <source>
        <dbReference type="SMART" id="SM00829"/>
    </source>
</evidence>
<dbReference type="SUPFAM" id="SSF51735">
    <property type="entry name" value="NAD(P)-binding Rossmann-fold domains"/>
    <property type="match status" value="1"/>
</dbReference>
<name>A0A2A2WTY4_9ACTN</name>
<dbReference type="OrthoDB" id="9805663at2"/>
<dbReference type="EMBL" id="NTGA01000004">
    <property type="protein sequence ID" value="PAY24636.1"/>
    <property type="molecule type" value="Genomic_DNA"/>
</dbReference>
<feature type="domain" description="Enoyl reductase (ER)" evidence="2">
    <location>
        <begin position="17"/>
        <end position="336"/>
    </location>
</feature>
<proteinExistence type="predicted"/>
<dbReference type="InterPro" id="IPR011032">
    <property type="entry name" value="GroES-like_sf"/>
</dbReference>
<dbReference type="InterPro" id="IPR020843">
    <property type="entry name" value="ER"/>
</dbReference>
<dbReference type="Gene3D" id="3.90.180.10">
    <property type="entry name" value="Medium-chain alcohol dehydrogenases, catalytic domain"/>
    <property type="match status" value="1"/>
</dbReference>
<dbReference type="Pfam" id="PF00107">
    <property type="entry name" value="ADH_zinc_N"/>
    <property type="match status" value="1"/>
</dbReference>
<dbReference type="AlphaFoldDB" id="A0A2A2WTY4"/>
<dbReference type="Pfam" id="PF16884">
    <property type="entry name" value="ADH_N_2"/>
    <property type="match status" value="1"/>
</dbReference>